<dbReference type="AlphaFoldDB" id="J7G226"/>
<organism evidence="1 2">
    <name type="scientific">Chroomonas mesostigmatica CCMP1168</name>
    <dbReference type="NCBI Taxonomy" id="1195612"/>
    <lineage>
        <taxon>Eukaryota</taxon>
        <taxon>Cryptophyceae</taxon>
        <taxon>Pyrenomonadales</taxon>
        <taxon>Chroomonadaceae</taxon>
        <taxon>Chroomonas</taxon>
    </lineage>
</organism>
<dbReference type="GO" id="GO:0000027">
    <property type="term" value="P:ribosomal large subunit assembly"/>
    <property type="evidence" value="ECO:0007669"/>
    <property type="project" value="TreeGrafter"/>
</dbReference>
<dbReference type="PANTHER" id="PTHR10715:SF0">
    <property type="entry name" value="LARGE RIBOSOMAL SUBUNIT PROTEIN EL6"/>
    <property type="match status" value="1"/>
</dbReference>
<dbReference type="EMBL" id="CP003681">
    <property type="protein sequence ID" value="AFP65537.1"/>
    <property type="molecule type" value="Genomic_DNA"/>
</dbReference>
<evidence type="ECO:0000313" key="1">
    <source>
        <dbReference type="EMBL" id="AFP65537.1"/>
    </source>
</evidence>
<dbReference type="GO" id="GO:0022625">
    <property type="term" value="C:cytosolic large ribosomal subunit"/>
    <property type="evidence" value="ECO:0007669"/>
    <property type="project" value="TreeGrafter"/>
</dbReference>
<proteinExistence type="predicted"/>
<dbReference type="GO" id="GO:0003735">
    <property type="term" value="F:structural constituent of ribosome"/>
    <property type="evidence" value="ECO:0007669"/>
    <property type="project" value="InterPro"/>
</dbReference>
<protein>
    <submittedName>
        <fullName evidence="1">60S ribosomal protein L6B</fullName>
    </submittedName>
</protein>
<keyword evidence="1" id="KW-0542">Nucleomorph</keyword>
<dbReference type="GO" id="GO:0002181">
    <property type="term" value="P:cytoplasmic translation"/>
    <property type="evidence" value="ECO:0007669"/>
    <property type="project" value="TreeGrafter"/>
</dbReference>
<dbReference type="SUPFAM" id="SSF50104">
    <property type="entry name" value="Translation proteins SH3-like domain"/>
    <property type="match status" value="1"/>
</dbReference>
<keyword evidence="1" id="KW-0687">Ribonucleoprotein</keyword>
<dbReference type="PANTHER" id="PTHR10715">
    <property type="entry name" value="60S RIBOSOMAL PROTEIN L6"/>
    <property type="match status" value="1"/>
</dbReference>
<gene>
    <name evidence="1" type="primary">rpl6B</name>
    <name evidence="1" type="ORF">CMESO_372</name>
</gene>
<reference evidence="1 2" key="1">
    <citation type="journal article" date="2012" name="Genome Biol. Evol.">
        <title>Nucleomorph genome sequence of the cryptophyte alga Chroomonas mesostigmatica CCMP1168 reveals lineage-specific gene loss and genome complexity.</title>
        <authorList>
            <person name="Moore C.E."/>
            <person name="Curtis B."/>
            <person name="Mills T."/>
            <person name="Tanifuji G."/>
            <person name="Archibald J.M."/>
        </authorList>
    </citation>
    <scope>NUCLEOTIDE SEQUENCE [LARGE SCALE GENOMIC DNA]</scope>
    <source>
        <strain evidence="1 2">CCMP1168</strain>
    </source>
</reference>
<dbReference type="Proteomes" id="UP000243348">
    <property type="component" value="Nucleomorph 2"/>
</dbReference>
<dbReference type="GO" id="GO:0003723">
    <property type="term" value="F:RNA binding"/>
    <property type="evidence" value="ECO:0007669"/>
    <property type="project" value="TreeGrafter"/>
</dbReference>
<dbReference type="InterPro" id="IPR000915">
    <property type="entry name" value="60S_ribosomal_eL6"/>
</dbReference>
<evidence type="ECO:0000313" key="2">
    <source>
        <dbReference type="Proteomes" id="UP000243348"/>
    </source>
</evidence>
<dbReference type="Pfam" id="PF01159">
    <property type="entry name" value="Ribosomal_L6e"/>
    <property type="match status" value="1"/>
</dbReference>
<dbReference type="InterPro" id="IPR008991">
    <property type="entry name" value="Translation_prot_SH3-like_sf"/>
</dbReference>
<keyword evidence="1" id="KW-0689">Ribosomal protein</keyword>
<name>J7G226_9CRYP</name>
<geneLocation type="nucleomorph" evidence="1"/>
<sequence>MTKKLKIKMDSSWQKKYWINCVTNKISLRNKSLGVLFKITKTKNIFEKNPPVFRKRRGLSFKKKEIIREKKKFKEGSILILLSLKFEGKKTILLKTTQSGSLIVGGTFIFSGISLRRVNPNYVVQTEICVNLTGLDLKIFDDKYFNAFVKLKKKKLNSEKEFMMYIHKNRQMKIDKYLKKKLNQIFFLKYYLKARSKIF</sequence>
<accession>J7G226</accession>